<dbReference type="AlphaFoldDB" id="A0A1W1C6V2"/>
<proteinExistence type="predicted"/>
<name>A0A1W1C6V2_9ZZZZ</name>
<gene>
    <name evidence="1" type="ORF">MNB_SV-13-2141</name>
</gene>
<reference evidence="1" key="1">
    <citation type="submission" date="2016-10" db="EMBL/GenBank/DDBJ databases">
        <authorList>
            <person name="de Groot N.N."/>
        </authorList>
    </citation>
    <scope>NUCLEOTIDE SEQUENCE</scope>
</reference>
<sequence>MPRGETMKIYYLLFLGLSPIYAEYTTEYLLEKGNTIYSETKAQTKHI</sequence>
<organism evidence="1">
    <name type="scientific">hydrothermal vent metagenome</name>
    <dbReference type="NCBI Taxonomy" id="652676"/>
    <lineage>
        <taxon>unclassified sequences</taxon>
        <taxon>metagenomes</taxon>
        <taxon>ecological metagenomes</taxon>
    </lineage>
</organism>
<evidence type="ECO:0000313" key="1">
    <source>
        <dbReference type="EMBL" id="SFV61444.1"/>
    </source>
</evidence>
<accession>A0A1W1C6V2</accession>
<protein>
    <submittedName>
        <fullName evidence="1">Uncharacterized protein</fullName>
    </submittedName>
</protein>
<dbReference type="EMBL" id="FPHM01000069">
    <property type="protein sequence ID" value="SFV61444.1"/>
    <property type="molecule type" value="Genomic_DNA"/>
</dbReference>